<comment type="similarity">
    <text evidence="7">Belongs to the chloroperoxidase family.</text>
</comment>
<dbReference type="Gene3D" id="1.10.489.10">
    <property type="entry name" value="Chloroperoxidase-like"/>
    <property type="match status" value="1"/>
</dbReference>
<dbReference type="EMBL" id="ONZQ02000015">
    <property type="protein sequence ID" value="SPO06285.1"/>
    <property type="molecule type" value="Genomic_DNA"/>
</dbReference>
<keyword evidence="2" id="KW-0575">Peroxidase</keyword>
<accession>A0AAE8SYV5</accession>
<dbReference type="InterPro" id="IPR000028">
    <property type="entry name" value="Chloroperoxidase"/>
</dbReference>
<feature type="signal peptide" evidence="8">
    <location>
        <begin position="1"/>
        <end position="17"/>
    </location>
</feature>
<evidence type="ECO:0000313" key="11">
    <source>
        <dbReference type="Proteomes" id="UP001187682"/>
    </source>
</evidence>
<evidence type="ECO:0000256" key="3">
    <source>
        <dbReference type="ARBA" id="ARBA00022617"/>
    </source>
</evidence>
<keyword evidence="11" id="KW-1185">Reference proteome</keyword>
<dbReference type="InterPro" id="IPR036851">
    <property type="entry name" value="Chloroperoxidase-like_sf"/>
</dbReference>
<keyword evidence="6" id="KW-0408">Iron</keyword>
<evidence type="ECO:0000256" key="5">
    <source>
        <dbReference type="ARBA" id="ARBA00023002"/>
    </source>
</evidence>
<evidence type="ECO:0000256" key="1">
    <source>
        <dbReference type="ARBA" id="ARBA00001970"/>
    </source>
</evidence>
<evidence type="ECO:0000256" key="4">
    <source>
        <dbReference type="ARBA" id="ARBA00022723"/>
    </source>
</evidence>
<organism evidence="10 11">
    <name type="scientific">Cephalotrichum gorgonifer</name>
    <dbReference type="NCBI Taxonomy" id="2041049"/>
    <lineage>
        <taxon>Eukaryota</taxon>
        <taxon>Fungi</taxon>
        <taxon>Dikarya</taxon>
        <taxon>Ascomycota</taxon>
        <taxon>Pezizomycotina</taxon>
        <taxon>Sordariomycetes</taxon>
        <taxon>Hypocreomycetidae</taxon>
        <taxon>Microascales</taxon>
        <taxon>Microascaceae</taxon>
        <taxon>Cephalotrichum</taxon>
    </lineage>
</organism>
<keyword evidence="3" id="KW-0349">Heme</keyword>
<feature type="chain" id="PRO_5042089036" description="Heme haloperoxidase family profile domain-containing protein" evidence="8">
    <location>
        <begin position="18"/>
        <end position="266"/>
    </location>
</feature>
<keyword evidence="5" id="KW-0560">Oxidoreductase</keyword>
<dbReference type="AlphaFoldDB" id="A0AAE8SYV5"/>
<dbReference type="PANTHER" id="PTHR33577">
    <property type="entry name" value="STERIGMATOCYSTIN BIOSYNTHESIS PEROXIDASE STCC-RELATED"/>
    <property type="match status" value="1"/>
</dbReference>
<dbReference type="GO" id="GO:0046872">
    <property type="term" value="F:metal ion binding"/>
    <property type="evidence" value="ECO:0007669"/>
    <property type="project" value="UniProtKB-KW"/>
</dbReference>
<dbReference type="GO" id="GO:0004601">
    <property type="term" value="F:peroxidase activity"/>
    <property type="evidence" value="ECO:0007669"/>
    <property type="project" value="UniProtKB-KW"/>
</dbReference>
<keyword evidence="4" id="KW-0479">Metal-binding</keyword>
<reference evidence="10" key="1">
    <citation type="submission" date="2018-03" db="EMBL/GenBank/DDBJ databases">
        <authorList>
            <person name="Guldener U."/>
        </authorList>
    </citation>
    <scope>NUCLEOTIDE SEQUENCE</scope>
</reference>
<dbReference type="PANTHER" id="PTHR33577:SF19">
    <property type="entry name" value="HEME HALOPEROXIDASE FAMILY PROFILE DOMAIN-CONTAINING PROTEIN-RELATED"/>
    <property type="match status" value="1"/>
</dbReference>
<name>A0AAE8SYV5_9PEZI</name>
<comment type="cofactor">
    <cofactor evidence="1">
        <name>heme b</name>
        <dbReference type="ChEBI" id="CHEBI:60344"/>
    </cofactor>
</comment>
<keyword evidence="8" id="KW-0732">Signal</keyword>
<evidence type="ECO:0000256" key="8">
    <source>
        <dbReference type="SAM" id="SignalP"/>
    </source>
</evidence>
<evidence type="ECO:0000256" key="6">
    <source>
        <dbReference type="ARBA" id="ARBA00023004"/>
    </source>
</evidence>
<feature type="domain" description="Heme haloperoxidase family profile" evidence="9">
    <location>
        <begin position="25"/>
        <end position="258"/>
    </location>
</feature>
<dbReference type="SUPFAM" id="SSF47571">
    <property type="entry name" value="Cloroperoxidase"/>
    <property type="match status" value="1"/>
</dbReference>
<evidence type="ECO:0000256" key="7">
    <source>
        <dbReference type="ARBA" id="ARBA00025795"/>
    </source>
</evidence>
<dbReference type="Proteomes" id="UP001187682">
    <property type="component" value="Unassembled WGS sequence"/>
</dbReference>
<evidence type="ECO:0000313" key="10">
    <source>
        <dbReference type="EMBL" id="SPO06285.1"/>
    </source>
</evidence>
<proteinExistence type="inferred from homology"/>
<gene>
    <name evidence="10" type="ORF">DNG_08974</name>
</gene>
<evidence type="ECO:0000259" key="9">
    <source>
        <dbReference type="PROSITE" id="PS51405"/>
    </source>
</evidence>
<dbReference type="Pfam" id="PF01328">
    <property type="entry name" value="Peroxidase_2"/>
    <property type="match status" value="1"/>
</dbReference>
<protein>
    <recommendedName>
        <fullName evidence="9">Heme haloperoxidase family profile domain-containing protein</fullName>
    </recommendedName>
</protein>
<dbReference type="PROSITE" id="PS51405">
    <property type="entry name" value="HEME_HALOPEROXIDASE"/>
    <property type="match status" value="1"/>
</dbReference>
<comment type="caution">
    <text evidence="10">The sequence shown here is derived from an EMBL/GenBank/DDBJ whole genome shotgun (WGS) entry which is preliminary data.</text>
</comment>
<evidence type="ECO:0000256" key="2">
    <source>
        <dbReference type="ARBA" id="ARBA00022559"/>
    </source>
</evidence>
<sequence length="266" mass="28757">MKYTLLASAAVFGLVAASPLKSEPKGHEYRREKHGDRRSPCPGLNVLANHGWLPRSGKDLTLEDIRFASEHAYNFAPGFYDEAVASVFAFNLSTTDNPTKTFNLDDLASVAAHDNIEFDGSLSRNDLAVSGDALHFDPDVWRPVSENLGLGDVGKGDKGCKGPKGGVVTAEIAAKARAARVKAAMEANPSFNSSKLQTDGSPGTTALYLTTLWDDKAEGAPKTWVKAFFEEERLAYREGFKTPEKVKDQAYFGAIFAAILAVKVDL</sequence>